<dbReference type="InterPro" id="IPR001128">
    <property type="entry name" value="Cyt_P450"/>
</dbReference>
<dbReference type="InterPro" id="IPR017972">
    <property type="entry name" value="Cyt_P450_CS"/>
</dbReference>
<accession>C6HG32</accession>
<comment type="cofactor">
    <cofactor evidence="1 15">
        <name>heme</name>
        <dbReference type="ChEBI" id="CHEBI:30413"/>
    </cofactor>
</comment>
<evidence type="ECO:0000256" key="14">
    <source>
        <dbReference type="ARBA" id="ARBA00023136"/>
    </source>
</evidence>
<evidence type="ECO:0000256" key="4">
    <source>
        <dbReference type="ARBA" id="ARBA00022617"/>
    </source>
</evidence>
<keyword evidence="12 15" id="KW-0408">Iron</keyword>
<feature type="transmembrane region" description="Helical" evidence="17">
    <location>
        <begin position="210"/>
        <end position="229"/>
    </location>
</feature>
<reference evidence="20" key="1">
    <citation type="submission" date="2009-05" db="EMBL/GenBank/DDBJ databases">
        <title>The genome sequence of Ajellomyces capsulatus strain H143.</title>
        <authorList>
            <person name="Champion M."/>
            <person name="Cuomo C.A."/>
            <person name="Ma L.-J."/>
            <person name="Henn M.R."/>
            <person name="Sil A."/>
            <person name="Goldman B."/>
            <person name="Young S.K."/>
            <person name="Kodira C.D."/>
            <person name="Zeng Q."/>
            <person name="Koehrsen M."/>
            <person name="Alvarado L."/>
            <person name="Berlin A.M."/>
            <person name="Borenstein D."/>
            <person name="Chen Z."/>
            <person name="Engels R."/>
            <person name="Freedman E."/>
            <person name="Gellesch M."/>
            <person name="Goldberg J."/>
            <person name="Griggs A."/>
            <person name="Gujja S."/>
            <person name="Heiman D.I."/>
            <person name="Hepburn T.A."/>
            <person name="Howarth C."/>
            <person name="Jen D."/>
            <person name="Larson L."/>
            <person name="Lewis B."/>
            <person name="Mehta T."/>
            <person name="Park D."/>
            <person name="Pearson M."/>
            <person name="Roberts A."/>
            <person name="Saif S."/>
            <person name="Shea T.D."/>
            <person name="Shenoy N."/>
            <person name="Sisk P."/>
            <person name="Stolte C."/>
            <person name="Sykes S."/>
            <person name="Walk T."/>
            <person name="White J."/>
            <person name="Yandava C."/>
            <person name="Klein B."/>
            <person name="McEwen J.G."/>
            <person name="Puccia R."/>
            <person name="Goldman G.H."/>
            <person name="Felipe M.S."/>
            <person name="Nino-Vega G."/>
            <person name="San-Blas G."/>
            <person name="Taylor J.W."/>
            <person name="Mendoza L."/>
            <person name="Galagan J.E."/>
            <person name="Nusbaum C."/>
            <person name="Birren B.W."/>
        </authorList>
    </citation>
    <scope>NUCLEOTIDE SEQUENCE [LARGE SCALE GENOMIC DNA]</scope>
    <source>
        <strain evidence="20">H143</strain>
    </source>
</reference>
<evidence type="ECO:0000256" key="11">
    <source>
        <dbReference type="ARBA" id="ARBA00023002"/>
    </source>
</evidence>
<dbReference type="InterPro" id="IPR005599">
    <property type="entry name" value="GPI_mannosylTrfase"/>
</dbReference>
<feature type="chain" id="PRO_5005668669" evidence="18">
    <location>
        <begin position="24"/>
        <end position="1108"/>
    </location>
</feature>
<dbReference type="VEuPathDB" id="FungiDB:HCDG_05372"/>
<feature type="transmembrane region" description="Helical" evidence="17">
    <location>
        <begin position="611"/>
        <end position="632"/>
    </location>
</feature>
<evidence type="ECO:0000256" key="5">
    <source>
        <dbReference type="ARBA" id="ARBA00022676"/>
    </source>
</evidence>
<comment type="similarity">
    <text evidence="3">Belongs to the cytochrome P450 family.</text>
</comment>
<keyword evidence="4 15" id="KW-0349">Heme</keyword>
<evidence type="ECO:0000256" key="8">
    <source>
        <dbReference type="ARBA" id="ARBA00022723"/>
    </source>
</evidence>
<feature type="compositionally biased region" description="Low complexity" evidence="16">
    <location>
        <begin position="499"/>
        <end position="515"/>
    </location>
</feature>
<dbReference type="GO" id="GO:0005506">
    <property type="term" value="F:iron ion binding"/>
    <property type="evidence" value="ECO:0007669"/>
    <property type="project" value="InterPro"/>
</dbReference>
<dbReference type="GO" id="GO:0016705">
    <property type="term" value="F:oxidoreductase activity, acting on paired donors, with incorporation or reduction of molecular oxygen"/>
    <property type="evidence" value="ECO:0007669"/>
    <property type="project" value="InterPro"/>
</dbReference>
<evidence type="ECO:0000256" key="15">
    <source>
        <dbReference type="PIRSR" id="PIRSR602401-1"/>
    </source>
</evidence>
<dbReference type="HOGENOM" id="CLU_009482_0_0_1"/>
<dbReference type="Pfam" id="PF03901">
    <property type="entry name" value="Glyco_transf_22"/>
    <property type="match status" value="1"/>
</dbReference>
<feature type="compositionally biased region" description="Basic residues" evidence="16">
    <location>
        <begin position="479"/>
        <end position="492"/>
    </location>
</feature>
<dbReference type="GO" id="GO:0004497">
    <property type="term" value="F:monooxygenase activity"/>
    <property type="evidence" value="ECO:0007669"/>
    <property type="project" value="UniProtKB-KW"/>
</dbReference>
<dbReference type="CDD" id="cd11065">
    <property type="entry name" value="CYP64-like"/>
    <property type="match status" value="1"/>
</dbReference>
<sequence length="1108" mass="125591">MFRRTYLLLLVVRIYFAFSPSYLHPDENFQGPEIFAGQIFNYPSKPTWEFTSDRPIRSVFPLWLFYGVPMTLLKWLWAEDGTGNTPPELIYYVLRGSMFVLSFVMEDWAIHELVASSSRLRRQTVVLVASSYVTWTFQTHTFSNSLETLLVVWSLVLIQRILENKQNSSIFACVVLSFLLVAGVFNRITFPAFVLIPGLRLVPHFLRKPLSLLTVIVFGLISCFIAIFIDTNFYSASVTSLSDVFHNPIITPLNNLFYNSDVSNLANHGLHPRYNHFLVNLPQLLGPIYLLLLYSFISSSVRSFFSLRNLRAISALSATVLLSIFPHQEPRFLIPCVALLLTCFRPPRFRFFLASWVLFNAALGILMGIYHQGGVIPTQLNLPTLLANSTAPLTSSPGSGGMNSKPDDSMPMRMPSGTVTAFWWKTYSPPSWMLGDLSNTSVPHLTFSSISTIDLMGIPGPEMMERLERSVPKCESDRRPKHGKPAAKRNHQHQQLDPNAGNDDSAVNSNNNYNNKVTIQHDNPTLLIAPNSNTFLDRYVAVRTGSASAADADAVADRTNENEEKDRGSLHSLQLHLLWSYARHLNLDDIDFGEDGVWPTLKREDFSVFGLLKAITSLILWGLTALIGYLIYNQSVQRKRQGKLPPGPKPHPILGSLKDFPPDGVPEYQHWLKHKDLYGGISSVMVLGLTLVVIHDRKTAHELLEQTSSKTSGRSTMVMANKLCGYESIVLCQSYTPTFRRYRQYLHRELATVLKTAYGYTIEPHKPDPLVDLIDKMMTEFSLAAVPMAWAVDIIPALRYLPENFPGATFKKTARRWKKSILDSAYIPYRFVRRQMAGDHTNQPSYVSKLVQQLRRDEDAKLEHEDEQAIIWTAASLYGAAADTTIITLTIFTLAMIKFPHVQRKAQEEIDRVVGTDRLPNFDDRSQLPFIDALVKEAVRWWPIAPMGFPHTATEDIVYNGLHIPQGSLLLPAVWWFLHDADVYAESEAFDPDRFLAPRNEPDPTADAFGYGRRVCPDRFLADASLYLTIAQLLAAFSMRKAVGEDGREIEVDVRPRPGILTYPTKFDFRIEPRSERHVQLIRQLERRYPWEPSDAELLESVDDFEAG</sequence>
<dbReference type="Pfam" id="PF00067">
    <property type="entry name" value="p450"/>
    <property type="match status" value="2"/>
</dbReference>
<keyword evidence="5 19" id="KW-0328">Glycosyltransferase</keyword>
<evidence type="ECO:0000256" key="17">
    <source>
        <dbReference type="SAM" id="Phobius"/>
    </source>
</evidence>
<dbReference type="Proteomes" id="UP000002624">
    <property type="component" value="Unassembled WGS sequence"/>
</dbReference>
<evidence type="ECO:0000256" key="1">
    <source>
        <dbReference type="ARBA" id="ARBA00001971"/>
    </source>
</evidence>
<organism evidence="19 20">
    <name type="scientific">Ajellomyces capsulatus (strain H143)</name>
    <name type="common">Darling's disease fungus</name>
    <name type="synonym">Histoplasma capsulatum</name>
    <dbReference type="NCBI Taxonomy" id="544712"/>
    <lineage>
        <taxon>Eukaryota</taxon>
        <taxon>Fungi</taxon>
        <taxon>Dikarya</taxon>
        <taxon>Ascomycota</taxon>
        <taxon>Pezizomycotina</taxon>
        <taxon>Eurotiomycetes</taxon>
        <taxon>Eurotiomycetidae</taxon>
        <taxon>Onygenales</taxon>
        <taxon>Ajellomycetaceae</taxon>
        <taxon>Histoplasma</taxon>
    </lineage>
</organism>
<evidence type="ECO:0000256" key="3">
    <source>
        <dbReference type="ARBA" id="ARBA00010617"/>
    </source>
</evidence>
<keyword evidence="18" id="KW-0732">Signal</keyword>
<dbReference type="PRINTS" id="PR00463">
    <property type="entry name" value="EP450I"/>
</dbReference>
<feature type="transmembrane region" description="Helical" evidence="17">
    <location>
        <begin position="677"/>
        <end position="694"/>
    </location>
</feature>
<dbReference type="GO" id="GO:0016757">
    <property type="term" value="F:glycosyltransferase activity"/>
    <property type="evidence" value="ECO:0007669"/>
    <property type="project" value="UniProtKB-KW"/>
</dbReference>
<evidence type="ECO:0000256" key="6">
    <source>
        <dbReference type="ARBA" id="ARBA00022679"/>
    </source>
</evidence>
<feature type="transmembrane region" description="Helical" evidence="17">
    <location>
        <begin position="349"/>
        <end position="370"/>
    </location>
</feature>
<keyword evidence="10 17" id="KW-1133">Transmembrane helix</keyword>
<feature type="region of interest" description="Disordered" evidence="16">
    <location>
        <begin position="468"/>
        <end position="516"/>
    </location>
</feature>
<keyword evidence="6 19" id="KW-0808">Transferase</keyword>
<evidence type="ECO:0000256" key="18">
    <source>
        <dbReference type="SAM" id="SignalP"/>
    </source>
</evidence>
<keyword evidence="13" id="KW-0503">Monooxygenase</keyword>
<dbReference type="InterPro" id="IPR002401">
    <property type="entry name" value="Cyt_P450_E_grp-I"/>
</dbReference>
<feature type="binding site" description="axial binding residue" evidence="15">
    <location>
        <position position="1016"/>
    </location>
    <ligand>
        <name>heme</name>
        <dbReference type="ChEBI" id="CHEBI:30413"/>
    </ligand>
    <ligandPart>
        <name>Fe</name>
        <dbReference type="ChEBI" id="CHEBI:18248"/>
    </ligandPart>
</feature>
<dbReference type="GO" id="GO:0020037">
    <property type="term" value="F:heme binding"/>
    <property type="evidence" value="ECO:0007669"/>
    <property type="project" value="InterPro"/>
</dbReference>
<evidence type="ECO:0000256" key="9">
    <source>
        <dbReference type="ARBA" id="ARBA00022824"/>
    </source>
</evidence>
<comment type="subcellular location">
    <subcellularLocation>
        <location evidence="2">Endoplasmic reticulum membrane</location>
        <topology evidence="2">Multi-pass membrane protein</topology>
    </subcellularLocation>
</comment>
<dbReference type="OMA" id="STMVMAN"/>
<protein>
    <submittedName>
        <fullName evidence="19">GPI mannosyltransferase</fullName>
    </submittedName>
</protein>
<feature type="signal peptide" evidence="18">
    <location>
        <begin position="1"/>
        <end position="23"/>
    </location>
</feature>
<keyword evidence="7 17" id="KW-0812">Transmembrane</keyword>
<evidence type="ECO:0000313" key="19">
    <source>
        <dbReference type="EMBL" id="EER40783.1"/>
    </source>
</evidence>
<feature type="compositionally biased region" description="Basic and acidic residues" evidence="16">
    <location>
        <begin position="468"/>
        <end position="478"/>
    </location>
</feature>
<keyword evidence="8 15" id="KW-0479">Metal-binding</keyword>
<name>C6HG32_AJECH</name>
<feature type="region of interest" description="Disordered" evidence="16">
    <location>
        <begin position="392"/>
        <end position="411"/>
    </location>
</feature>
<dbReference type="AlphaFoldDB" id="C6HG32"/>
<dbReference type="EMBL" id="GG692425">
    <property type="protein sequence ID" value="EER40783.1"/>
    <property type="molecule type" value="Genomic_DNA"/>
</dbReference>
<dbReference type="PROSITE" id="PS00086">
    <property type="entry name" value="CYTOCHROME_P450"/>
    <property type="match status" value="1"/>
</dbReference>
<keyword evidence="11" id="KW-0560">Oxidoreductase</keyword>
<gene>
    <name evidence="19" type="ORF">HCDG_05372</name>
</gene>
<evidence type="ECO:0000256" key="10">
    <source>
        <dbReference type="ARBA" id="ARBA00022989"/>
    </source>
</evidence>
<dbReference type="PANTHER" id="PTHR46300">
    <property type="entry name" value="P450, PUTATIVE (EUROFUNG)-RELATED-RELATED"/>
    <property type="match status" value="1"/>
</dbReference>
<evidence type="ECO:0000256" key="7">
    <source>
        <dbReference type="ARBA" id="ARBA00022692"/>
    </source>
</evidence>
<keyword evidence="9" id="KW-0256">Endoplasmic reticulum</keyword>
<feature type="transmembrane region" description="Helical" evidence="17">
    <location>
        <begin position="277"/>
        <end position="297"/>
    </location>
</feature>
<dbReference type="STRING" id="544712.C6HG32"/>
<feature type="transmembrane region" description="Helical" evidence="17">
    <location>
        <begin position="170"/>
        <end position="190"/>
    </location>
</feature>
<evidence type="ECO:0000256" key="2">
    <source>
        <dbReference type="ARBA" id="ARBA00004477"/>
    </source>
</evidence>
<dbReference type="OrthoDB" id="10066429at2759"/>
<evidence type="ECO:0000256" key="12">
    <source>
        <dbReference type="ARBA" id="ARBA00023004"/>
    </source>
</evidence>
<dbReference type="GO" id="GO:0005789">
    <property type="term" value="C:endoplasmic reticulum membrane"/>
    <property type="evidence" value="ECO:0007669"/>
    <property type="project" value="UniProtKB-SubCell"/>
</dbReference>
<dbReference type="InterPro" id="IPR050364">
    <property type="entry name" value="Cytochrome_P450_fung"/>
</dbReference>
<dbReference type="PANTHER" id="PTHR46300:SF7">
    <property type="entry name" value="P450, PUTATIVE (EUROFUNG)-RELATED"/>
    <property type="match status" value="1"/>
</dbReference>
<dbReference type="SUPFAM" id="SSF48264">
    <property type="entry name" value="Cytochrome P450"/>
    <property type="match status" value="1"/>
</dbReference>
<evidence type="ECO:0000256" key="16">
    <source>
        <dbReference type="SAM" id="MobiDB-lite"/>
    </source>
</evidence>
<proteinExistence type="inferred from homology"/>
<evidence type="ECO:0000256" key="13">
    <source>
        <dbReference type="ARBA" id="ARBA00023033"/>
    </source>
</evidence>
<dbReference type="Gene3D" id="1.10.630.10">
    <property type="entry name" value="Cytochrome P450"/>
    <property type="match status" value="1"/>
</dbReference>
<keyword evidence="14 17" id="KW-0472">Membrane</keyword>
<evidence type="ECO:0000313" key="20">
    <source>
        <dbReference type="Proteomes" id="UP000002624"/>
    </source>
</evidence>
<dbReference type="InterPro" id="IPR036396">
    <property type="entry name" value="Cyt_P450_sf"/>
</dbReference>